<dbReference type="Pfam" id="PF07714">
    <property type="entry name" value="PK_Tyr_Ser-Thr"/>
    <property type="match status" value="1"/>
</dbReference>
<evidence type="ECO:0000256" key="1">
    <source>
        <dbReference type="ARBA" id="ARBA00022741"/>
    </source>
</evidence>
<dbReference type="Gene3D" id="1.10.510.10">
    <property type="entry name" value="Transferase(Phosphotransferase) domain 1"/>
    <property type="match status" value="1"/>
</dbReference>
<organism evidence="4 5">
    <name type="scientific">Paramarasmius palmivorus</name>
    <dbReference type="NCBI Taxonomy" id="297713"/>
    <lineage>
        <taxon>Eukaryota</taxon>
        <taxon>Fungi</taxon>
        <taxon>Dikarya</taxon>
        <taxon>Basidiomycota</taxon>
        <taxon>Agaricomycotina</taxon>
        <taxon>Agaricomycetes</taxon>
        <taxon>Agaricomycetidae</taxon>
        <taxon>Agaricales</taxon>
        <taxon>Marasmiineae</taxon>
        <taxon>Marasmiaceae</taxon>
        <taxon>Paramarasmius</taxon>
    </lineage>
</organism>
<evidence type="ECO:0000313" key="5">
    <source>
        <dbReference type="Proteomes" id="UP001383192"/>
    </source>
</evidence>
<keyword evidence="1" id="KW-0547">Nucleotide-binding</keyword>
<evidence type="ECO:0000259" key="3">
    <source>
        <dbReference type="PROSITE" id="PS50011"/>
    </source>
</evidence>
<accession>A0AAW0CH52</accession>
<dbReference type="InterPro" id="IPR051681">
    <property type="entry name" value="Ser/Thr_Kinases-Pseudokinases"/>
</dbReference>
<dbReference type="GO" id="GO:0005524">
    <property type="term" value="F:ATP binding"/>
    <property type="evidence" value="ECO:0007669"/>
    <property type="project" value="UniProtKB-KW"/>
</dbReference>
<dbReference type="InterPro" id="IPR011009">
    <property type="entry name" value="Kinase-like_dom_sf"/>
</dbReference>
<dbReference type="PANTHER" id="PTHR44329:SF298">
    <property type="entry name" value="MIXED LINEAGE KINASE DOMAIN-LIKE PROTEIN"/>
    <property type="match status" value="1"/>
</dbReference>
<keyword evidence="2" id="KW-0067">ATP-binding</keyword>
<dbReference type="GO" id="GO:0004674">
    <property type="term" value="F:protein serine/threonine kinase activity"/>
    <property type="evidence" value="ECO:0007669"/>
    <property type="project" value="TreeGrafter"/>
</dbReference>
<evidence type="ECO:0000256" key="2">
    <source>
        <dbReference type="ARBA" id="ARBA00022840"/>
    </source>
</evidence>
<proteinExistence type="predicted"/>
<dbReference type="PANTHER" id="PTHR44329">
    <property type="entry name" value="SERINE/THREONINE-PROTEIN KINASE TNNI3K-RELATED"/>
    <property type="match status" value="1"/>
</dbReference>
<comment type="caution">
    <text evidence="4">The sequence shown here is derived from an EMBL/GenBank/DDBJ whole genome shotgun (WGS) entry which is preliminary data.</text>
</comment>
<gene>
    <name evidence="4" type="ORF">VNI00_011109</name>
</gene>
<keyword evidence="5" id="KW-1185">Reference proteome</keyword>
<protein>
    <recommendedName>
        <fullName evidence="3">Protein kinase domain-containing protein</fullName>
    </recommendedName>
</protein>
<name>A0AAW0CH52_9AGAR</name>
<sequence>MSDLKEKLKEYLREAIIWRQLKHPNLVPFLGLYYLDDTQQRMCLVSPWMENGNLVEFLRRQPPEAVDHIQLMYDITNGLSHLHASKIVHGDLKGVRHALPTLVCLASRTLRYSRPQPLHTQAERHDGVPPRSMLVEIRQFGVTSTQLDASTTRSVMYIPSL</sequence>
<dbReference type="AlphaFoldDB" id="A0AAW0CH52"/>
<reference evidence="4 5" key="1">
    <citation type="submission" date="2024-01" db="EMBL/GenBank/DDBJ databases">
        <title>A draft genome for a cacao thread blight-causing isolate of Paramarasmius palmivorus.</title>
        <authorList>
            <person name="Baruah I.K."/>
            <person name="Bukari Y."/>
            <person name="Amoako-Attah I."/>
            <person name="Meinhardt L.W."/>
            <person name="Bailey B.A."/>
            <person name="Cohen S.P."/>
        </authorList>
    </citation>
    <scope>NUCLEOTIDE SEQUENCE [LARGE SCALE GENOMIC DNA]</scope>
    <source>
        <strain evidence="4 5">GH-12</strain>
    </source>
</reference>
<dbReference type="Proteomes" id="UP001383192">
    <property type="component" value="Unassembled WGS sequence"/>
</dbReference>
<dbReference type="PROSITE" id="PS50011">
    <property type="entry name" value="PROTEIN_KINASE_DOM"/>
    <property type="match status" value="1"/>
</dbReference>
<evidence type="ECO:0000313" key="4">
    <source>
        <dbReference type="EMBL" id="KAK7037359.1"/>
    </source>
</evidence>
<dbReference type="InterPro" id="IPR001245">
    <property type="entry name" value="Ser-Thr/Tyr_kinase_cat_dom"/>
</dbReference>
<dbReference type="SUPFAM" id="SSF56112">
    <property type="entry name" value="Protein kinase-like (PK-like)"/>
    <property type="match status" value="1"/>
</dbReference>
<dbReference type="InterPro" id="IPR000719">
    <property type="entry name" value="Prot_kinase_dom"/>
</dbReference>
<feature type="domain" description="Protein kinase" evidence="3">
    <location>
        <begin position="1"/>
        <end position="161"/>
    </location>
</feature>
<dbReference type="EMBL" id="JAYKXP010000047">
    <property type="protein sequence ID" value="KAK7037359.1"/>
    <property type="molecule type" value="Genomic_DNA"/>
</dbReference>